<feature type="transmembrane region" description="Helical" evidence="1">
    <location>
        <begin position="12"/>
        <end position="33"/>
    </location>
</feature>
<keyword evidence="1" id="KW-0812">Transmembrane</keyword>
<dbReference type="AlphaFoldDB" id="A0A0S4NBM2"/>
<dbReference type="Proteomes" id="UP000320623">
    <property type="component" value="Unassembled WGS sequence"/>
</dbReference>
<dbReference type="EMBL" id="FAOO01000014">
    <property type="protein sequence ID" value="CUU07526.1"/>
    <property type="molecule type" value="Genomic_DNA"/>
</dbReference>
<evidence type="ECO:0000256" key="1">
    <source>
        <dbReference type="SAM" id="Phobius"/>
    </source>
</evidence>
<dbReference type="RefSeq" id="WP_140945553.1">
    <property type="nucleotide sequence ID" value="NZ_FAOO01000014.1"/>
</dbReference>
<keyword evidence="1" id="KW-1133">Transmembrane helix</keyword>
<gene>
    <name evidence="2" type="ORF">JGI1_01830</name>
</gene>
<keyword evidence="3" id="KW-1185">Reference proteome</keyword>
<reference evidence="3" key="1">
    <citation type="submission" date="2015-11" db="EMBL/GenBank/DDBJ databases">
        <authorList>
            <person name="Varghese N."/>
        </authorList>
    </citation>
    <scope>NUCLEOTIDE SEQUENCE [LARGE SCALE GENOMIC DNA]</scope>
</reference>
<proteinExistence type="predicted"/>
<evidence type="ECO:0000313" key="2">
    <source>
        <dbReference type="EMBL" id="CUU07526.1"/>
    </source>
</evidence>
<feature type="transmembrane region" description="Helical" evidence="1">
    <location>
        <begin position="265"/>
        <end position="287"/>
    </location>
</feature>
<dbReference type="STRING" id="1643428.GCA_001442855_01793"/>
<keyword evidence="1" id="KW-0472">Membrane</keyword>
<name>A0A0S4NBM2_9BACT</name>
<dbReference type="OrthoDB" id="108119at2"/>
<feature type="transmembrane region" description="Helical" evidence="1">
    <location>
        <begin position="200"/>
        <end position="221"/>
    </location>
</feature>
<dbReference type="Gene3D" id="1.20.210.10">
    <property type="entry name" value="Cytochrome c oxidase-like, subunit I domain"/>
    <property type="match status" value="1"/>
</dbReference>
<dbReference type="InterPro" id="IPR036927">
    <property type="entry name" value="Cyt_c_oxase-like_su1_sf"/>
</dbReference>
<accession>A0A0S4NBM2</accession>
<feature type="transmembrane region" description="Helical" evidence="1">
    <location>
        <begin position="364"/>
        <end position="382"/>
    </location>
</feature>
<sequence>MKQNHQEFQVGFIWWAIGIGIFGGFMLGAHIAMQIGFNLSLPRALDVWIQTHGHLQLAGWVGLFIIGVSLHFIPRMTSVPIEKRSTLKIILFLTVSGILIRANSEFWAPYVENEKILKFFTLSSKIGNVIEFLGTLLYLALLLKSFLKATEFKRKGFNLVKPYFISFIIGWLIYWLVQLFEIFLDRYDWLAWNKWSIDVFMRLSLFSISFAFSILNFPLYIHLAPPRKILKHLGYVYILITLIYEISSAPIYYEALQIFDSNLFAILSDVLILSLLFVSGIIGRVFLPDLYLAKSPFWRRDGINEVITNIEKKPRKGYSDYGEFGKFELLIYSAYIWLLISLFLDLLARCFTLFGLSIHYGDDPIRHSFLLGFITLLILGMAQRMLPGFMHKNKIAHKKFVFLTFLFGNISVISRVLPTLIPHYLSGFGYIVTKFLLILFGLSGFISIISLIFLFLNLRSTFKG</sequence>
<feature type="transmembrane region" description="Helical" evidence="1">
    <location>
        <begin position="431"/>
        <end position="456"/>
    </location>
</feature>
<feature type="transmembrane region" description="Helical" evidence="1">
    <location>
        <begin position="53"/>
        <end position="73"/>
    </location>
</feature>
<feature type="transmembrane region" description="Helical" evidence="1">
    <location>
        <begin position="85"/>
        <end position="102"/>
    </location>
</feature>
<dbReference type="SUPFAM" id="SSF81442">
    <property type="entry name" value="Cytochrome c oxidase subunit I-like"/>
    <property type="match status" value="1"/>
</dbReference>
<feature type="transmembrane region" description="Helical" evidence="1">
    <location>
        <begin position="122"/>
        <end position="143"/>
    </location>
</feature>
<feature type="transmembrane region" description="Helical" evidence="1">
    <location>
        <begin position="402"/>
        <end position="425"/>
    </location>
</feature>
<feature type="transmembrane region" description="Helical" evidence="1">
    <location>
        <begin position="233"/>
        <end position="253"/>
    </location>
</feature>
<protein>
    <submittedName>
        <fullName evidence="2">Uncharacterized protein</fullName>
    </submittedName>
</protein>
<evidence type="ECO:0000313" key="3">
    <source>
        <dbReference type="Proteomes" id="UP000320623"/>
    </source>
</evidence>
<feature type="transmembrane region" description="Helical" evidence="1">
    <location>
        <begin position="334"/>
        <end position="358"/>
    </location>
</feature>
<feature type="transmembrane region" description="Helical" evidence="1">
    <location>
        <begin position="163"/>
        <end position="180"/>
    </location>
</feature>
<organism evidence="2 3">
    <name type="scientific">Candidatus Thermokryptus mobilis</name>
    <dbReference type="NCBI Taxonomy" id="1643428"/>
    <lineage>
        <taxon>Bacteria</taxon>
        <taxon>Pseudomonadati</taxon>
        <taxon>Candidatus Kryptoniota</taxon>
        <taxon>Candidatus Thermokryptus</taxon>
    </lineage>
</organism>